<feature type="domain" description="Rhodanese" evidence="1">
    <location>
        <begin position="19"/>
        <end position="109"/>
    </location>
</feature>
<dbReference type="OrthoDB" id="9800872at2"/>
<dbReference type="Pfam" id="PF00581">
    <property type="entry name" value="Rhodanese"/>
    <property type="match status" value="4"/>
</dbReference>
<evidence type="ECO:0000313" key="3">
    <source>
        <dbReference type="Proteomes" id="UP000238312"/>
    </source>
</evidence>
<proteinExistence type="predicted"/>
<dbReference type="GO" id="GO:0004792">
    <property type="term" value="F:thiosulfate-cyanide sulfurtransferase activity"/>
    <property type="evidence" value="ECO:0007669"/>
    <property type="project" value="TreeGrafter"/>
</dbReference>
<feature type="domain" description="Rhodanese" evidence="1">
    <location>
        <begin position="411"/>
        <end position="513"/>
    </location>
</feature>
<dbReference type="RefSeq" id="WP_106234727.1">
    <property type="nucleotide sequence ID" value="NZ_PVNG01000001.1"/>
</dbReference>
<protein>
    <submittedName>
        <fullName evidence="2">Rhodanese-related sulfurtransferase</fullName>
    </submittedName>
</protein>
<name>A0A2T0NC58_9ACTN</name>
<evidence type="ECO:0000313" key="2">
    <source>
        <dbReference type="EMBL" id="PRX70588.1"/>
    </source>
</evidence>
<sequence length="565" mass="60187">MPAQPAAVTAAQVRALLLRRDEIVIADVREEALYARGHPLWAANFPLSLLELDAWRRIPRLDTAVVVYGDADAPARQAIDVLRRLGYSDVRPLLDGLDGWTASGGELFQDVNAPSKAFGELVESVNRTPSLTAEHVGALIEAGTPPVIVDARRFDEFRTMSIPTATSVPGAELVLRIRELAPDPAAPVVVNCAGRTRSIIGAQSLINAGLPNPVAALRNGTIGWTLAGQRLDHGATGTAPPGVSESHHALARSGARAVARRAGVRFIRTSELPGLYDPRRTRYLFDVRSAAEFAAGHLDGSLHAPGGQLVQETDHHAPVRGARIVLVDDDGVRAAMTGSWLAQMGWETWAISPADPGDLVLRGAEPGPVPDPPQVETVDAATLRTWLGACEEATAVIDRLGTDHLDPLDAVRAATVVIDVGPSRDYAAGHVPGAWHAARARLPAALGTIDAAARHTTGHTTGGHIVTRYVVTSPTGRLARLAAADLSRLTSAPVFSLDGGTAAWGTGAPLESEPARYAVPPADRYRRPYEGTDNGRAAMEAYLEWEFGLVEQLKRDGTHRFRVLR</sequence>
<dbReference type="PANTHER" id="PTHR44086:SF10">
    <property type="entry name" value="THIOSULFATE SULFURTRANSFERASE_RHODANESE-LIKE DOMAIN-CONTAINING PROTEIN 3"/>
    <property type="match status" value="1"/>
</dbReference>
<dbReference type="InterPro" id="IPR001763">
    <property type="entry name" value="Rhodanese-like_dom"/>
</dbReference>
<dbReference type="PANTHER" id="PTHR44086">
    <property type="entry name" value="THIOSULFATE SULFURTRANSFERASE RDL2, MITOCHONDRIAL-RELATED"/>
    <property type="match status" value="1"/>
</dbReference>
<feature type="domain" description="Rhodanese" evidence="1">
    <location>
        <begin position="284"/>
        <end position="395"/>
    </location>
</feature>
<dbReference type="SUPFAM" id="SSF52821">
    <property type="entry name" value="Rhodanese/Cell cycle control phosphatase"/>
    <property type="match status" value="4"/>
</dbReference>
<gene>
    <name evidence="2" type="ORF">B0I32_101683</name>
</gene>
<dbReference type="CDD" id="cd01534">
    <property type="entry name" value="4RHOD_Repeat_3"/>
    <property type="match status" value="1"/>
</dbReference>
<feature type="domain" description="Rhodanese" evidence="1">
    <location>
        <begin position="142"/>
        <end position="233"/>
    </location>
</feature>
<dbReference type="InterPro" id="IPR036873">
    <property type="entry name" value="Rhodanese-like_dom_sf"/>
</dbReference>
<keyword evidence="2" id="KW-0808">Transferase</keyword>
<dbReference type="PROSITE" id="PS50206">
    <property type="entry name" value="RHODANESE_3"/>
    <property type="match status" value="4"/>
</dbReference>
<dbReference type="EMBL" id="PVNG01000001">
    <property type="protein sequence ID" value="PRX70588.1"/>
    <property type="molecule type" value="Genomic_DNA"/>
</dbReference>
<keyword evidence="3" id="KW-1185">Reference proteome</keyword>
<reference evidence="2 3" key="1">
    <citation type="submission" date="2018-03" db="EMBL/GenBank/DDBJ databases">
        <title>Genomic Encyclopedia of Type Strains, Phase III (KMG-III): the genomes of soil and plant-associated and newly described type strains.</title>
        <authorList>
            <person name="Whitman W."/>
        </authorList>
    </citation>
    <scope>NUCLEOTIDE SEQUENCE [LARGE SCALE GENOMIC DNA]</scope>
    <source>
        <strain evidence="2 3">CGMCC 4.7104</strain>
    </source>
</reference>
<dbReference type="Gene3D" id="3.40.250.10">
    <property type="entry name" value="Rhodanese-like domain"/>
    <property type="match status" value="4"/>
</dbReference>
<organism evidence="2 3">
    <name type="scientific">Nonomuraea fuscirosea</name>
    <dbReference type="NCBI Taxonomy" id="1291556"/>
    <lineage>
        <taxon>Bacteria</taxon>
        <taxon>Bacillati</taxon>
        <taxon>Actinomycetota</taxon>
        <taxon>Actinomycetes</taxon>
        <taxon>Streptosporangiales</taxon>
        <taxon>Streptosporangiaceae</taxon>
        <taxon>Nonomuraea</taxon>
    </lineage>
</organism>
<evidence type="ECO:0000259" key="1">
    <source>
        <dbReference type="PROSITE" id="PS50206"/>
    </source>
</evidence>
<dbReference type="Proteomes" id="UP000238312">
    <property type="component" value="Unassembled WGS sequence"/>
</dbReference>
<dbReference type="AlphaFoldDB" id="A0A2T0NC58"/>
<comment type="caution">
    <text evidence="2">The sequence shown here is derived from an EMBL/GenBank/DDBJ whole genome shotgun (WGS) entry which is preliminary data.</text>
</comment>
<accession>A0A2T0NC58</accession>
<dbReference type="SMART" id="SM00450">
    <property type="entry name" value="RHOD"/>
    <property type="match status" value="4"/>
</dbReference>